<dbReference type="Gene3D" id="3.40.1390.20">
    <property type="entry name" value="HprK N-terminal domain-like"/>
    <property type="match status" value="1"/>
</dbReference>
<dbReference type="EMBL" id="LJUO01000051">
    <property type="protein sequence ID" value="KPK71846.1"/>
    <property type="molecule type" value="Genomic_DNA"/>
</dbReference>
<proteinExistence type="predicted"/>
<comment type="caution">
    <text evidence="1">The sequence shown here is derived from an EMBL/GenBank/DDBJ whole genome shotgun (WGS) entry which is preliminary data.</text>
</comment>
<evidence type="ECO:0000313" key="1">
    <source>
        <dbReference type="EMBL" id="KPK71846.1"/>
    </source>
</evidence>
<dbReference type="Proteomes" id="UP000051096">
    <property type="component" value="Unassembled WGS sequence"/>
</dbReference>
<gene>
    <name evidence="1" type="ORF">AMJ87_06405</name>
</gene>
<evidence type="ECO:0008006" key="3">
    <source>
        <dbReference type="Google" id="ProtNLM"/>
    </source>
</evidence>
<sequence>MTIAELQTLLRAEMLCATQEENLNIQVAKASDLMSDVLAYTGPGELLLTGLTNHQVVRTCEIANVRVIIFVRGKKPADETVSLAARCNICLLATKLSMFESCGILFSHGIRGVSRTSETR</sequence>
<protein>
    <recommendedName>
        <fullName evidence="3">DRTGG domain-containing protein</fullName>
    </recommendedName>
</protein>
<organism evidence="1 2">
    <name type="scientific">candidate division WOR_3 bacterium SM23_60</name>
    <dbReference type="NCBI Taxonomy" id="1703780"/>
    <lineage>
        <taxon>Bacteria</taxon>
        <taxon>Bacteria division WOR-3</taxon>
    </lineage>
</organism>
<accession>A0A0S8GFL4</accession>
<reference evidence="1 2" key="1">
    <citation type="journal article" date="2015" name="Microbiome">
        <title>Genomic resolution of linkages in carbon, nitrogen, and sulfur cycling among widespread estuary sediment bacteria.</title>
        <authorList>
            <person name="Baker B.J."/>
            <person name="Lazar C.S."/>
            <person name="Teske A.P."/>
            <person name="Dick G.J."/>
        </authorList>
    </citation>
    <scope>NUCLEOTIDE SEQUENCE [LARGE SCALE GENOMIC DNA]</scope>
    <source>
        <strain evidence="1">SM23_60</strain>
    </source>
</reference>
<dbReference type="InterPro" id="IPR028979">
    <property type="entry name" value="Ser_kin/Pase_Hpr-like_N_sf"/>
</dbReference>
<evidence type="ECO:0000313" key="2">
    <source>
        <dbReference type="Proteomes" id="UP000051096"/>
    </source>
</evidence>
<dbReference type="SUPFAM" id="SSF75138">
    <property type="entry name" value="HprK N-terminal domain-like"/>
    <property type="match status" value="1"/>
</dbReference>
<dbReference type="AlphaFoldDB" id="A0A0S8GFL4"/>
<name>A0A0S8GFL4_UNCW3</name>